<comment type="pathway">
    <text evidence="2 10">Lipid metabolism; fatty acid biosynthesis.</text>
</comment>
<protein>
    <recommendedName>
        <fullName evidence="10">3-ketoacyl-CoA synthase</fullName>
        <ecNumber evidence="10">2.3.1.-</ecNumber>
    </recommendedName>
</protein>
<dbReference type="PANTHER" id="PTHR31561">
    <property type="entry name" value="3-KETOACYL-COA SYNTHASE"/>
    <property type="match status" value="1"/>
</dbReference>
<evidence type="ECO:0000313" key="15">
    <source>
        <dbReference type="Proteomes" id="UP000504603"/>
    </source>
</evidence>
<dbReference type="GO" id="GO:0016020">
    <property type="term" value="C:membrane"/>
    <property type="evidence" value="ECO:0007669"/>
    <property type="project" value="UniProtKB-SubCell"/>
</dbReference>
<evidence type="ECO:0000256" key="8">
    <source>
        <dbReference type="ARBA" id="ARBA00023315"/>
    </source>
</evidence>
<gene>
    <name evidence="16" type="primary">LOC111007764</name>
</gene>
<keyword evidence="5 12" id="KW-0812">Transmembrane</keyword>
<feature type="active site" evidence="11">
    <location>
        <position position="381"/>
    </location>
</feature>
<dbReference type="Pfam" id="PF08392">
    <property type="entry name" value="FAE1_CUT1_RppA"/>
    <property type="match status" value="1"/>
</dbReference>
<organism evidence="15 16">
    <name type="scientific">Momordica charantia</name>
    <name type="common">Bitter gourd</name>
    <name type="synonym">Balsam pear</name>
    <dbReference type="NCBI Taxonomy" id="3673"/>
    <lineage>
        <taxon>Eukaryota</taxon>
        <taxon>Viridiplantae</taxon>
        <taxon>Streptophyta</taxon>
        <taxon>Embryophyta</taxon>
        <taxon>Tracheophyta</taxon>
        <taxon>Spermatophyta</taxon>
        <taxon>Magnoliopsida</taxon>
        <taxon>eudicotyledons</taxon>
        <taxon>Gunneridae</taxon>
        <taxon>Pentapetalae</taxon>
        <taxon>rosids</taxon>
        <taxon>fabids</taxon>
        <taxon>Cucurbitales</taxon>
        <taxon>Cucurbitaceae</taxon>
        <taxon>Momordiceae</taxon>
        <taxon>Momordica</taxon>
    </lineage>
</organism>
<dbReference type="InterPro" id="IPR013747">
    <property type="entry name" value="ACP_syn_III_C"/>
</dbReference>
<evidence type="ECO:0000256" key="11">
    <source>
        <dbReference type="PIRSR" id="PIRSR036417-1"/>
    </source>
</evidence>
<dbReference type="KEGG" id="mcha:111007764"/>
<reference evidence="16" key="1">
    <citation type="submission" date="2025-08" db="UniProtKB">
        <authorList>
            <consortium name="RefSeq"/>
        </authorList>
    </citation>
    <scope>IDENTIFICATION</scope>
    <source>
        <strain evidence="16">OHB3-1</strain>
    </source>
</reference>
<keyword evidence="15" id="KW-1185">Reference proteome</keyword>
<feature type="domain" description="FAE" evidence="13">
    <location>
        <begin position="71"/>
        <end position="363"/>
    </location>
</feature>
<dbReference type="AlphaFoldDB" id="A0A6J1C457"/>
<feature type="transmembrane region" description="Helical" evidence="12">
    <location>
        <begin position="20"/>
        <end position="39"/>
    </location>
</feature>
<evidence type="ECO:0000256" key="12">
    <source>
        <dbReference type="SAM" id="Phobius"/>
    </source>
</evidence>
<dbReference type="FunFam" id="3.40.47.10:FF:000028">
    <property type="entry name" value="3-ketoacyl-CoA synthase"/>
    <property type="match status" value="1"/>
</dbReference>
<evidence type="ECO:0000256" key="10">
    <source>
        <dbReference type="PIRNR" id="PIRNR036417"/>
    </source>
</evidence>
<evidence type="ECO:0000256" key="9">
    <source>
        <dbReference type="ARBA" id="ARBA00047375"/>
    </source>
</evidence>
<dbReference type="GO" id="GO:0006633">
    <property type="term" value="P:fatty acid biosynthetic process"/>
    <property type="evidence" value="ECO:0007669"/>
    <property type="project" value="UniProtKB-UniPathway"/>
</dbReference>
<dbReference type="InterPro" id="IPR016039">
    <property type="entry name" value="Thiolase-like"/>
</dbReference>
<dbReference type="OrthoDB" id="329835at2759"/>
<keyword evidence="6 12" id="KW-1133">Transmembrane helix</keyword>
<dbReference type="RefSeq" id="XP_022135932.1">
    <property type="nucleotide sequence ID" value="XM_022280240.1"/>
</dbReference>
<evidence type="ECO:0000259" key="14">
    <source>
        <dbReference type="Pfam" id="PF08541"/>
    </source>
</evidence>
<feature type="active site" evidence="11">
    <location>
        <position position="297"/>
    </location>
</feature>
<dbReference type="EC" id="2.3.1.-" evidence="10"/>
<dbReference type="GeneID" id="111007764"/>
<dbReference type="Gene3D" id="3.40.47.10">
    <property type="match status" value="1"/>
</dbReference>
<dbReference type="SUPFAM" id="SSF53901">
    <property type="entry name" value="Thiolase-like"/>
    <property type="match status" value="2"/>
</dbReference>
<sequence length="486" mass="54558">MVNGFQKLPNFLQKVTILGYHYFITHFLKLCLIPLMAFVTLEAFHMSSYDILHLHPNLLILVAILGLTLFTMTRQRSVVYLIDFSCYRSTPPRCLKFTSDTFMEHMKQTGFFDDTSLEFQSKILRRSGICEETTAPEAMMCIPPQSTLKTAREEAETVIFGALDNLFANNINVKPEDIGILVVSSGTFSPLPSLSSTIVNKYKMKSNIRSFNLGGMGCSSGVIAIDLAKNMLQVHKDSYAIVVTTENITRNWYPGNKKEMLIPLCLFRVGGAAVLLSNRNSDRWRAKYKLVHLVRTHKGANDTAFKCIYQEEDDVGITGVSLSKDVVATAGNALRTNIRTLGPLVLPFRELLHFTTTFVAKKLLNPKMKGYIPDFKVALEHFCIHSGGRAVIDELGKKLRLSAVDIEASRMTLHRFGNTSSSSIWYELAYTECKGRVLKGHRVWQIALGSGFKCNSAVWVALMDVKPSPNSPWEDCIIRYPIVENC</sequence>
<dbReference type="UniPathway" id="UPA00094"/>
<feature type="transmembrane region" description="Helical" evidence="12">
    <location>
        <begin position="51"/>
        <end position="70"/>
    </location>
</feature>
<feature type="active site" evidence="11">
    <location>
        <position position="414"/>
    </location>
</feature>
<evidence type="ECO:0000313" key="16">
    <source>
        <dbReference type="RefSeq" id="XP_022135932.1"/>
    </source>
</evidence>
<feature type="active site" evidence="11">
    <location>
        <position position="385"/>
    </location>
</feature>
<keyword evidence="4 10" id="KW-0808">Transferase</keyword>
<feature type="active site" evidence="11">
    <location>
        <position position="418"/>
    </location>
</feature>
<dbReference type="Pfam" id="PF08541">
    <property type="entry name" value="ACP_syn_III_C"/>
    <property type="match status" value="1"/>
</dbReference>
<accession>A0A6J1C457</accession>
<keyword evidence="7 12" id="KW-0472">Membrane</keyword>
<comment type="catalytic activity">
    <reaction evidence="9">
        <text>a very-long-chain acyl-CoA + malonyl-CoA + H(+) = a very-long-chain 3-oxoacyl-CoA + CO2 + CoA</text>
        <dbReference type="Rhea" id="RHEA:32727"/>
        <dbReference type="ChEBI" id="CHEBI:15378"/>
        <dbReference type="ChEBI" id="CHEBI:16526"/>
        <dbReference type="ChEBI" id="CHEBI:57287"/>
        <dbReference type="ChEBI" id="CHEBI:57384"/>
        <dbReference type="ChEBI" id="CHEBI:90725"/>
        <dbReference type="ChEBI" id="CHEBI:90736"/>
        <dbReference type="EC" id="2.3.1.199"/>
    </reaction>
</comment>
<dbReference type="InterPro" id="IPR013601">
    <property type="entry name" value="FAE1_typ3_polyketide_synth"/>
</dbReference>
<dbReference type="CDD" id="cd00831">
    <property type="entry name" value="CHS_like"/>
    <property type="match status" value="1"/>
</dbReference>
<evidence type="ECO:0000256" key="4">
    <source>
        <dbReference type="ARBA" id="ARBA00022679"/>
    </source>
</evidence>
<evidence type="ECO:0000256" key="2">
    <source>
        <dbReference type="ARBA" id="ARBA00005194"/>
    </source>
</evidence>
<dbReference type="PIRSF" id="PIRSF036417">
    <property type="entry name" value="3-ktacl-CoA_syn"/>
    <property type="match status" value="1"/>
</dbReference>
<evidence type="ECO:0000256" key="3">
    <source>
        <dbReference type="ARBA" id="ARBA00005531"/>
    </source>
</evidence>
<evidence type="ECO:0000256" key="6">
    <source>
        <dbReference type="ARBA" id="ARBA00022989"/>
    </source>
</evidence>
<evidence type="ECO:0000256" key="5">
    <source>
        <dbReference type="ARBA" id="ARBA00022692"/>
    </source>
</evidence>
<evidence type="ECO:0000259" key="13">
    <source>
        <dbReference type="Pfam" id="PF08392"/>
    </source>
</evidence>
<proteinExistence type="inferred from homology"/>
<dbReference type="GO" id="GO:0009922">
    <property type="term" value="F:fatty acid elongase activity"/>
    <property type="evidence" value="ECO:0007669"/>
    <property type="project" value="UniProtKB-EC"/>
</dbReference>
<evidence type="ECO:0000256" key="7">
    <source>
        <dbReference type="ARBA" id="ARBA00023136"/>
    </source>
</evidence>
<name>A0A6J1C457_MOMCH</name>
<dbReference type="Proteomes" id="UP000504603">
    <property type="component" value="Unplaced"/>
</dbReference>
<keyword evidence="8 10" id="KW-0012">Acyltransferase</keyword>
<feature type="active site" evidence="11">
    <location>
        <position position="218"/>
    </location>
</feature>
<feature type="domain" description="Beta-ketoacyl-[acyl-carrier-protein] synthase III C-terminal" evidence="14">
    <location>
        <begin position="379"/>
        <end position="459"/>
    </location>
</feature>
<comment type="similarity">
    <text evidence="3 10">Belongs to the thiolase-like superfamily. Chalcone/stilbene synthases family.</text>
</comment>
<evidence type="ECO:0000256" key="1">
    <source>
        <dbReference type="ARBA" id="ARBA00004370"/>
    </source>
</evidence>
<comment type="subcellular location">
    <subcellularLocation>
        <location evidence="1">Membrane</location>
    </subcellularLocation>
</comment>
<dbReference type="InterPro" id="IPR012392">
    <property type="entry name" value="3-ktacl-CoA_syn"/>
</dbReference>